<reference evidence="1 2" key="1">
    <citation type="submission" date="2018-08" db="EMBL/GenBank/DDBJ databases">
        <title>Genome sequencing of rice bacterial endophytes.</title>
        <authorList>
            <person name="Venturi V."/>
        </authorList>
    </citation>
    <scope>NUCLEOTIDE SEQUENCE [LARGE SCALE GENOMIC DNA]</scope>
    <source>
        <strain evidence="1 2">E1205</strain>
    </source>
</reference>
<sequence length="114" mass="13035">MKKWILFLAALQLAGCASPEEILIKTQLEKAVIRAEREAISDSYFIAKDCQEEAKTWRAPIRSLTQDIRVQRCDTVYYYLARYSMVQGDVLPIAFIPSIYLQGTENVVTGERTD</sequence>
<evidence type="ECO:0000313" key="1">
    <source>
        <dbReference type="EMBL" id="RIA22536.1"/>
    </source>
</evidence>
<proteinExistence type="predicted"/>
<evidence type="ECO:0000313" key="2">
    <source>
        <dbReference type="Proteomes" id="UP000265836"/>
    </source>
</evidence>
<dbReference type="RefSeq" id="WP_119693710.1">
    <property type="nucleotide sequence ID" value="NZ_QXDA01000004.1"/>
</dbReference>
<dbReference type="EMBL" id="QXDA01000004">
    <property type="protein sequence ID" value="RIA22536.1"/>
    <property type="molecule type" value="Genomic_DNA"/>
</dbReference>
<name>A0A397MC03_ECTOL</name>
<dbReference type="AlphaFoldDB" id="A0A397MC03"/>
<accession>A0A397MC03</accession>
<comment type="caution">
    <text evidence="1">The sequence shown here is derived from an EMBL/GenBank/DDBJ whole genome shotgun (WGS) entry which is preliminary data.</text>
</comment>
<gene>
    <name evidence="1" type="ORF">DFO61_3223</name>
</gene>
<dbReference type="Proteomes" id="UP000265836">
    <property type="component" value="Unassembled WGS sequence"/>
</dbReference>
<protein>
    <submittedName>
        <fullName evidence="1">Uncharacterized protein</fullName>
    </submittedName>
</protein>
<organism evidence="1 2">
    <name type="scientific">Ectopseudomonas oleovorans</name>
    <name type="common">Pseudomonas oleovorans</name>
    <dbReference type="NCBI Taxonomy" id="301"/>
    <lineage>
        <taxon>Bacteria</taxon>
        <taxon>Pseudomonadati</taxon>
        <taxon>Pseudomonadota</taxon>
        <taxon>Gammaproteobacteria</taxon>
        <taxon>Pseudomonadales</taxon>
        <taxon>Pseudomonadaceae</taxon>
        <taxon>Ectopseudomonas</taxon>
    </lineage>
</organism>